<reference evidence="4" key="1">
    <citation type="submission" date="2017-02" db="UniProtKB">
        <authorList>
            <consortium name="WormBaseParasite"/>
        </authorList>
    </citation>
    <scope>IDENTIFICATION</scope>
</reference>
<dbReference type="OrthoDB" id="10476833at2759"/>
<evidence type="ECO:0000313" key="2">
    <source>
        <dbReference type="EMBL" id="VDM34081.1"/>
    </source>
</evidence>
<organism evidence="4">
    <name type="scientific">Hydatigena taeniaeformis</name>
    <name type="common">Feline tapeworm</name>
    <name type="synonym">Taenia taeniaeformis</name>
    <dbReference type="NCBI Taxonomy" id="6205"/>
    <lineage>
        <taxon>Eukaryota</taxon>
        <taxon>Metazoa</taxon>
        <taxon>Spiralia</taxon>
        <taxon>Lophotrochozoa</taxon>
        <taxon>Platyhelminthes</taxon>
        <taxon>Cestoda</taxon>
        <taxon>Eucestoda</taxon>
        <taxon>Cyclophyllidea</taxon>
        <taxon>Taeniidae</taxon>
        <taxon>Hydatigera</taxon>
    </lineage>
</organism>
<protein>
    <submittedName>
        <fullName evidence="2 4">Uncharacterized protein</fullName>
    </submittedName>
</protein>
<feature type="region of interest" description="Disordered" evidence="1">
    <location>
        <begin position="1"/>
        <end position="58"/>
    </location>
</feature>
<evidence type="ECO:0000256" key="1">
    <source>
        <dbReference type="SAM" id="MobiDB-lite"/>
    </source>
</evidence>
<sequence>MTAARILEEEGRIESQPMRTRQPDDAGDVRHSKKLRRKSSIKNPSTEESMELDESSEFPSMRELDEVIAEILTPYQQEPLGGANTLLPAKYAWLNQKFVPPSLRGLETISEECSFSIQQRRYRRLLAPPSQRTMATRRTPLQGGLNCRKIMNNCGQSTFWSKRPLPRRLFFGIWDESLFGSDDNVDDSLRKFCDVAARNKALKRAKMLRQVNRRPGEVFQISAETERRFAIFWKEMETNEEDEE</sequence>
<feature type="compositionally biased region" description="Basic residues" evidence="1">
    <location>
        <begin position="31"/>
        <end position="40"/>
    </location>
</feature>
<name>A0A0R3X718_HYDTA</name>
<feature type="compositionally biased region" description="Basic and acidic residues" evidence="1">
    <location>
        <begin position="1"/>
        <end position="13"/>
    </location>
</feature>
<dbReference type="WBParaSite" id="TTAC_0000932901-mRNA-1">
    <property type="protein sequence ID" value="TTAC_0000932901-mRNA-1"/>
    <property type="gene ID" value="TTAC_0000932901"/>
</dbReference>
<keyword evidence="3" id="KW-1185">Reference proteome</keyword>
<accession>A0A0R3X718</accession>
<dbReference type="AlphaFoldDB" id="A0A0R3X718"/>
<evidence type="ECO:0000313" key="4">
    <source>
        <dbReference type="WBParaSite" id="TTAC_0000932901-mRNA-1"/>
    </source>
</evidence>
<dbReference type="EMBL" id="UYWX01020758">
    <property type="protein sequence ID" value="VDM34081.1"/>
    <property type="molecule type" value="Genomic_DNA"/>
</dbReference>
<gene>
    <name evidence="2" type="ORF">TTAC_LOCUS9314</name>
</gene>
<dbReference type="Proteomes" id="UP000274429">
    <property type="component" value="Unassembled WGS sequence"/>
</dbReference>
<reference evidence="2 3" key="2">
    <citation type="submission" date="2018-11" db="EMBL/GenBank/DDBJ databases">
        <authorList>
            <consortium name="Pathogen Informatics"/>
        </authorList>
    </citation>
    <scope>NUCLEOTIDE SEQUENCE [LARGE SCALE GENOMIC DNA]</scope>
</reference>
<feature type="compositionally biased region" description="Basic and acidic residues" evidence="1">
    <location>
        <begin position="21"/>
        <end position="30"/>
    </location>
</feature>
<proteinExistence type="predicted"/>
<evidence type="ECO:0000313" key="3">
    <source>
        <dbReference type="Proteomes" id="UP000274429"/>
    </source>
</evidence>